<keyword evidence="1 4" id="KW-0732">Signal</keyword>
<organism evidence="6 7">
    <name type="scientific">Luteolibacter luteus</name>
    <dbReference type="NCBI Taxonomy" id="2728835"/>
    <lineage>
        <taxon>Bacteria</taxon>
        <taxon>Pseudomonadati</taxon>
        <taxon>Verrucomicrobiota</taxon>
        <taxon>Verrucomicrobiia</taxon>
        <taxon>Verrucomicrobiales</taxon>
        <taxon>Verrucomicrobiaceae</taxon>
        <taxon>Luteolibacter</taxon>
    </lineage>
</organism>
<evidence type="ECO:0000256" key="2">
    <source>
        <dbReference type="ARBA" id="ARBA00022737"/>
    </source>
</evidence>
<evidence type="ECO:0000256" key="1">
    <source>
        <dbReference type="ARBA" id="ARBA00022729"/>
    </source>
</evidence>
<dbReference type="InterPro" id="IPR038081">
    <property type="entry name" value="CalX-like_sf"/>
</dbReference>
<evidence type="ECO:0000256" key="3">
    <source>
        <dbReference type="ARBA" id="ARBA00022837"/>
    </source>
</evidence>
<gene>
    <name evidence="6" type="ORF">HHL09_01575</name>
</gene>
<dbReference type="KEGG" id="luo:HHL09_01575"/>
<dbReference type="AlphaFoldDB" id="A0A858RCV7"/>
<feature type="chain" id="PRO_5033002081" description="Calx-beta domain-containing protein" evidence="4">
    <location>
        <begin position="24"/>
        <end position="1167"/>
    </location>
</feature>
<dbReference type="Proteomes" id="UP000501812">
    <property type="component" value="Chromosome"/>
</dbReference>
<dbReference type="RefSeq" id="WP_169452746.1">
    <property type="nucleotide sequence ID" value="NZ_CP051774.1"/>
</dbReference>
<keyword evidence="7" id="KW-1185">Reference proteome</keyword>
<dbReference type="GO" id="GO:0007154">
    <property type="term" value="P:cell communication"/>
    <property type="evidence" value="ECO:0007669"/>
    <property type="project" value="InterPro"/>
</dbReference>
<evidence type="ECO:0000313" key="6">
    <source>
        <dbReference type="EMBL" id="QJE94525.1"/>
    </source>
</evidence>
<dbReference type="Pfam" id="PF03160">
    <property type="entry name" value="Calx-beta"/>
    <property type="match status" value="1"/>
</dbReference>
<reference evidence="6 7" key="1">
    <citation type="submission" date="2020-04" db="EMBL/GenBank/DDBJ databases">
        <title>Luteolibacter sp. G-1-1-1 isolated from soil.</title>
        <authorList>
            <person name="Dahal R.H."/>
        </authorList>
    </citation>
    <scope>NUCLEOTIDE SEQUENCE [LARGE SCALE GENOMIC DNA]</scope>
    <source>
        <strain evidence="6 7">G-1-1-1</strain>
    </source>
</reference>
<dbReference type="InterPro" id="IPR003644">
    <property type="entry name" value="Calx_beta"/>
</dbReference>
<accession>A0A858RCV7</accession>
<evidence type="ECO:0000259" key="5">
    <source>
        <dbReference type="Pfam" id="PF03160"/>
    </source>
</evidence>
<dbReference type="SUPFAM" id="SSF141072">
    <property type="entry name" value="CalX-like"/>
    <property type="match status" value="1"/>
</dbReference>
<evidence type="ECO:0000256" key="4">
    <source>
        <dbReference type="SAM" id="SignalP"/>
    </source>
</evidence>
<proteinExistence type="predicted"/>
<dbReference type="EMBL" id="CP051774">
    <property type="protein sequence ID" value="QJE94525.1"/>
    <property type="molecule type" value="Genomic_DNA"/>
</dbReference>
<feature type="signal peptide" evidence="4">
    <location>
        <begin position="1"/>
        <end position="23"/>
    </location>
</feature>
<name>A0A858RCV7_9BACT</name>
<dbReference type="Gene3D" id="2.60.40.2030">
    <property type="match status" value="1"/>
</dbReference>
<keyword evidence="2" id="KW-0677">Repeat</keyword>
<evidence type="ECO:0000313" key="7">
    <source>
        <dbReference type="Proteomes" id="UP000501812"/>
    </source>
</evidence>
<feature type="domain" description="Calx-beta" evidence="5">
    <location>
        <begin position="354"/>
        <end position="444"/>
    </location>
</feature>
<protein>
    <recommendedName>
        <fullName evidence="5">Calx-beta domain-containing protein</fullName>
    </recommendedName>
</protein>
<keyword evidence="3" id="KW-0106">Calcium</keyword>
<sequence length="1167" mass="124776">MPHPLLPTAFLALLLAPAQVVTAAAPSLPREALPSRPLPPEFTNQYSGLVTGDLCLIKATPVDPYQAATIAKCYRWNNNLQDWQQAPNHLPFAIWPLSCENGMLEFQVPVQGGMPTRTIVDAQSGAVLWSDLHALNFAVSGDFYVGFATGEIQVHPRLGDPFTIPVQASPYAHDSKINGSELAWVTHSNGQDTVIWRNLTTGQTGTWTYAGGFTKIAAVCNGKVLVYGNNAGPLLLLPGQAAGIPVTLPPAYTPGMNPLRGALDSNGGILTSSPEGAWIRGSFYGEGQGNSPIALHFNLMDSETVTCDRVATGAEIHGLDQSQLFVSTTWGGAPSVVDGATTASPVVKLGEGRGSEVSGLVEVPVRLDRPATEQVRVRVRTRSGGSAGSSDYFAKDEQVVINPGEVEAKFVITLQGDLVAERHETISVEAVEATGAIVVPSSSSYAVIEASGVTRSYVPEPPLFVSWPVMEPTDLIGGDGLRYRIVNSWAATPQLEVSEPATGAVLETILMTGLRPGTGSSRDPFLKATPEGVRYHFLEYYHQQAWDFSGIRSTPGVAIKVNPPAEGGLSGHLEFNLMEPSNAGVDLTWKWSVFNKPDGWPGSRLDPSFEPSGSITVPADGSMVAKSVWLRSYDITDRVMPLRLEISQGAQLIEIDAVNPTPGTFAPKAGSVLVGDPSVDSSLSAGALKIIGDKLYVGSPGEEDSEGRRRGCVEVFNAATGAHLQTIWPPATLTHNGFGNSIDGDGKDLFITALEYPNLPKTTPKILAKYRTIFVYSQATGQLRTTLRSTYAGFGDMIRFSDDYLAVCSRSSFDPTIKGSNVPGAVQLYRRSDYKQAGVLKMVGNNVGTSMEISGDTLYVGYPGMTHLYRYPGGRGKDLWEYVGGVYAFKMLPNLKKAQLLTSPTGLKPSGGFGLYMNLEPGGDLLVSEGDKTHRIDPSGQRPPIIESMPGDFFPLMGFSEADGVRMTSSPSLHDVATRSPLVELDTYSGGIVGAGAVFVDRIGTASGLARVPLQHCGNFDLWVRFGGAASTGVADPSSDGNGNGSPDIEDYIIAQVGALPTVEMAEDSFSYNHPRLKQVKLKASGELPPDATMLVEYRHGDQPWKLCAVKRGGGKLRTSEGKVEGADGWTPPLTPIFALDHLEFRTSFMHSQSTALAQDEFRVLMN</sequence>
<dbReference type="SUPFAM" id="SSF50998">
    <property type="entry name" value="Quinoprotein alcohol dehydrogenase-like"/>
    <property type="match status" value="1"/>
</dbReference>
<dbReference type="GO" id="GO:0016020">
    <property type="term" value="C:membrane"/>
    <property type="evidence" value="ECO:0007669"/>
    <property type="project" value="InterPro"/>
</dbReference>
<dbReference type="InterPro" id="IPR011047">
    <property type="entry name" value="Quinoprotein_ADH-like_sf"/>
</dbReference>